<dbReference type="Proteomes" id="UP000823388">
    <property type="component" value="Chromosome 7K"/>
</dbReference>
<evidence type="ECO:0000313" key="8">
    <source>
        <dbReference type="Proteomes" id="UP000823388"/>
    </source>
</evidence>
<keyword evidence="8" id="KW-1185">Reference proteome</keyword>
<evidence type="ECO:0000256" key="1">
    <source>
        <dbReference type="ARBA" id="ARBA00008506"/>
    </source>
</evidence>
<organism evidence="7 8">
    <name type="scientific">Panicum virgatum</name>
    <name type="common">Blackwell switchgrass</name>
    <dbReference type="NCBI Taxonomy" id="38727"/>
    <lineage>
        <taxon>Eukaryota</taxon>
        <taxon>Viridiplantae</taxon>
        <taxon>Streptophyta</taxon>
        <taxon>Embryophyta</taxon>
        <taxon>Tracheophyta</taxon>
        <taxon>Spermatophyta</taxon>
        <taxon>Magnoliopsida</taxon>
        <taxon>Liliopsida</taxon>
        <taxon>Poales</taxon>
        <taxon>Poaceae</taxon>
        <taxon>PACMAD clade</taxon>
        <taxon>Panicoideae</taxon>
        <taxon>Panicodae</taxon>
        <taxon>Paniceae</taxon>
        <taxon>Panicinae</taxon>
        <taxon>Panicum</taxon>
        <taxon>Panicum sect. Hiantes</taxon>
    </lineage>
</organism>
<proteinExistence type="inferred from homology"/>
<dbReference type="EMBL" id="CM029049">
    <property type="protein sequence ID" value="KAG2572899.1"/>
    <property type="molecule type" value="Genomic_DNA"/>
</dbReference>
<name>A0A8T0QJC2_PANVG</name>
<dbReference type="SUPFAM" id="SSF57247">
    <property type="entry name" value="Bowman-Birk inhibitor, BBI"/>
    <property type="match status" value="2"/>
</dbReference>
<evidence type="ECO:0000259" key="6">
    <source>
        <dbReference type="SMART" id="SM00269"/>
    </source>
</evidence>
<evidence type="ECO:0000256" key="2">
    <source>
        <dbReference type="ARBA" id="ARBA00022690"/>
    </source>
</evidence>
<comment type="similarity">
    <text evidence="1 5">Belongs to the Bowman-Birk serine protease inhibitor family.</text>
</comment>
<keyword evidence="4" id="KW-1015">Disulfide bond</keyword>
<dbReference type="Gene3D" id="2.10.69.10">
    <property type="entry name" value="Cysteine Protease (Bromelain) Inhibitor, subunit H"/>
    <property type="match status" value="2"/>
</dbReference>
<dbReference type="CDD" id="cd00023">
    <property type="entry name" value="BBI"/>
    <property type="match status" value="2"/>
</dbReference>
<evidence type="ECO:0000256" key="5">
    <source>
        <dbReference type="RuleBase" id="RU003856"/>
    </source>
</evidence>
<sequence length="218" mass="23235">MRIGPLDHSSRCDWLHGPSYTARRAMASAQQATAQLLQRGAAEIEMTTNGMGAAVLALLVAGGLAAAAAARPSHAGAIIRLPTSGGDRPWECCDFVVRDPDFRPPRWQCNDVSAECPAACSRCEAAPGDGGGYVCRDWVVSLLEPPVCTPRPWDCCDAAVCTRAYIPDCRCADEVEACPSNCSECELAGADPPRYRCLDLFHGYPGPKCTPFLDSMGN</sequence>
<dbReference type="AlphaFoldDB" id="A0A8T0QJC2"/>
<feature type="domain" description="Bowman-Birk serine protease inhibitors family" evidence="6">
    <location>
        <begin position="155"/>
        <end position="209"/>
    </location>
</feature>
<keyword evidence="2 5" id="KW-0646">Protease inhibitor</keyword>
<keyword evidence="3 5" id="KW-0722">Serine protease inhibitor</keyword>
<evidence type="ECO:0000256" key="4">
    <source>
        <dbReference type="ARBA" id="ARBA00023157"/>
    </source>
</evidence>
<dbReference type="Pfam" id="PF00228">
    <property type="entry name" value="Bowman-Birk_leg"/>
    <property type="match status" value="1"/>
</dbReference>
<dbReference type="PANTHER" id="PTHR33479:SF7">
    <property type="entry name" value="BOWMAN-BIRK SERINE PROTEASE INHIBITORS FAMILY DOMAIN-CONTAINING PROTEIN"/>
    <property type="match status" value="1"/>
</dbReference>
<reference evidence="7" key="1">
    <citation type="submission" date="2020-05" db="EMBL/GenBank/DDBJ databases">
        <title>WGS assembly of Panicum virgatum.</title>
        <authorList>
            <person name="Lovell J.T."/>
            <person name="Jenkins J."/>
            <person name="Shu S."/>
            <person name="Juenger T.E."/>
            <person name="Schmutz J."/>
        </authorList>
    </citation>
    <scope>NUCLEOTIDE SEQUENCE</scope>
    <source>
        <strain evidence="7">AP13</strain>
    </source>
</reference>
<evidence type="ECO:0000256" key="3">
    <source>
        <dbReference type="ARBA" id="ARBA00022900"/>
    </source>
</evidence>
<dbReference type="InterPro" id="IPR000877">
    <property type="entry name" value="Prot_inh_BBI"/>
</dbReference>
<evidence type="ECO:0000313" key="7">
    <source>
        <dbReference type="EMBL" id="KAG2572899.1"/>
    </source>
</evidence>
<comment type="caution">
    <text evidence="7">The sequence shown here is derived from an EMBL/GenBank/DDBJ whole genome shotgun (WGS) entry which is preliminary data.</text>
</comment>
<dbReference type="SMART" id="SM00269">
    <property type="entry name" value="BowB"/>
    <property type="match status" value="2"/>
</dbReference>
<protein>
    <recommendedName>
        <fullName evidence="6">Bowman-Birk serine protease inhibitors family domain-containing protein</fullName>
    </recommendedName>
</protein>
<feature type="domain" description="Bowman-Birk serine protease inhibitors family" evidence="6">
    <location>
        <begin position="92"/>
        <end position="148"/>
    </location>
</feature>
<dbReference type="GO" id="GO:0005576">
    <property type="term" value="C:extracellular region"/>
    <property type="evidence" value="ECO:0007669"/>
    <property type="project" value="InterPro"/>
</dbReference>
<dbReference type="PANTHER" id="PTHR33479">
    <property type="entry name" value="BOWMAN-BIRK TYPE BRAN TRYPSIN INHIBITOR"/>
    <property type="match status" value="1"/>
</dbReference>
<accession>A0A8T0QJC2</accession>
<dbReference type="InterPro" id="IPR035995">
    <property type="entry name" value="Bowman-Birk_prot_inh"/>
</dbReference>
<gene>
    <name evidence="7" type="ORF">PVAP13_7KG207900</name>
</gene>
<dbReference type="GO" id="GO:0004867">
    <property type="term" value="F:serine-type endopeptidase inhibitor activity"/>
    <property type="evidence" value="ECO:0007669"/>
    <property type="project" value="UniProtKB-KW"/>
</dbReference>